<dbReference type="SMART" id="SM00671">
    <property type="entry name" value="SEL1"/>
    <property type="match status" value="1"/>
</dbReference>
<dbReference type="OrthoDB" id="442451at2759"/>
<evidence type="ECO:0000313" key="2">
    <source>
        <dbReference type="Proteomes" id="UP000266841"/>
    </source>
</evidence>
<comment type="caution">
    <text evidence="1">The sequence shown here is derived from an EMBL/GenBank/DDBJ whole genome shotgun (WGS) entry which is preliminary data.</text>
</comment>
<evidence type="ECO:0000313" key="1">
    <source>
        <dbReference type="EMBL" id="EJK72053.1"/>
    </source>
</evidence>
<keyword evidence="2" id="KW-1185">Reference proteome</keyword>
<proteinExistence type="predicted"/>
<dbReference type="AlphaFoldDB" id="K0T086"/>
<dbReference type="Proteomes" id="UP000266841">
    <property type="component" value="Unassembled WGS sequence"/>
</dbReference>
<feature type="non-terminal residue" evidence="1">
    <location>
        <position position="87"/>
    </location>
</feature>
<protein>
    <recommendedName>
        <fullName evidence="3">Sel1 repeat family protein</fullName>
    </recommendedName>
</protein>
<name>K0T086_THAOC</name>
<accession>K0T086</accession>
<evidence type="ECO:0008006" key="3">
    <source>
        <dbReference type="Google" id="ProtNLM"/>
    </source>
</evidence>
<dbReference type="InterPro" id="IPR011990">
    <property type="entry name" value="TPR-like_helical_dom_sf"/>
</dbReference>
<gene>
    <name evidence="1" type="ORF">THAOC_06455</name>
</gene>
<dbReference type="Gene3D" id="1.25.40.10">
    <property type="entry name" value="Tetratricopeptide repeat domain"/>
    <property type="match status" value="1"/>
</dbReference>
<reference evidence="1 2" key="1">
    <citation type="journal article" date="2012" name="Genome Biol.">
        <title>Genome and low-iron response of an oceanic diatom adapted to chronic iron limitation.</title>
        <authorList>
            <person name="Lommer M."/>
            <person name="Specht M."/>
            <person name="Roy A.S."/>
            <person name="Kraemer L."/>
            <person name="Andreson R."/>
            <person name="Gutowska M.A."/>
            <person name="Wolf J."/>
            <person name="Bergner S.V."/>
            <person name="Schilhabel M.B."/>
            <person name="Klostermeier U.C."/>
            <person name="Beiko R.G."/>
            <person name="Rosenstiel P."/>
            <person name="Hippler M."/>
            <person name="Laroche J."/>
        </authorList>
    </citation>
    <scope>NUCLEOTIDE SEQUENCE [LARGE SCALE GENOMIC DNA]</scope>
    <source>
        <strain evidence="1 2">CCMP1005</strain>
    </source>
</reference>
<dbReference type="EMBL" id="AGNL01006418">
    <property type="protein sequence ID" value="EJK72053.1"/>
    <property type="molecule type" value="Genomic_DNA"/>
</dbReference>
<dbReference type="SUPFAM" id="SSF81901">
    <property type="entry name" value="HCP-like"/>
    <property type="match status" value="1"/>
</dbReference>
<dbReference type="InterPro" id="IPR006597">
    <property type="entry name" value="Sel1-like"/>
</dbReference>
<organism evidence="1 2">
    <name type="scientific">Thalassiosira oceanica</name>
    <name type="common">Marine diatom</name>
    <dbReference type="NCBI Taxonomy" id="159749"/>
    <lineage>
        <taxon>Eukaryota</taxon>
        <taxon>Sar</taxon>
        <taxon>Stramenopiles</taxon>
        <taxon>Ochrophyta</taxon>
        <taxon>Bacillariophyta</taxon>
        <taxon>Coscinodiscophyceae</taxon>
        <taxon>Thalassiosirophycidae</taxon>
        <taxon>Thalassiosirales</taxon>
        <taxon>Thalassiosiraceae</taxon>
        <taxon>Thalassiosira</taxon>
    </lineage>
</organism>
<sequence length="87" mass="9559">MRRGFTDCAFCRTPYSDNDADRLARIQTRVGKKDPAAMNSLGKEYYFGELGLQKDEQKAVNLWTEAAGLGSLDALYSLGVAYKSGEG</sequence>